<gene>
    <name evidence="1" type="ORF">VNI00_002221</name>
</gene>
<keyword evidence="2" id="KW-1185">Reference proteome</keyword>
<dbReference type="Gene3D" id="3.80.10.10">
    <property type="entry name" value="Ribonuclease Inhibitor"/>
    <property type="match status" value="1"/>
</dbReference>
<dbReference type="Gene3D" id="1.20.1280.50">
    <property type="match status" value="1"/>
</dbReference>
<proteinExistence type="predicted"/>
<evidence type="ECO:0000313" key="2">
    <source>
        <dbReference type="Proteomes" id="UP001383192"/>
    </source>
</evidence>
<evidence type="ECO:0008006" key="3">
    <source>
        <dbReference type="Google" id="ProtNLM"/>
    </source>
</evidence>
<dbReference type="AlphaFoldDB" id="A0AAW0E4F8"/>
<reference evidence="1 2" key="1">
    <citation type="submission" date="2024-01" db="EMBL/GenBank/DDBJ databases">
        <title>A draft genome for a cacao thread blight-causing isolate of Paramarasmius palmivorus.</title>
        <authorList>
            <person name="Baruah I.K."/>
            <person name="Bukari Y."/>
            <person name="Amoako-Attah I."/>
            <person name="Meinhardt L.W."/>
            <person name="Bailey B.A."/>
            <person name="Cohen S.P."/>
        </authorList>
    </citation>
    <scope>NUCLEOTIDE SEQUENCE [LARGE SCALE GENOMIC DNA]</scope>
    <source>
        <strain evidence="1 2">GH-12</strain>
    </source>
</reference>
<dbReference type="SUPFAM" id="SSF52047">
    <property type="entry name" value="RNI-like"/>
    <property type="match status" value="1"/>
</dbReference>
<sequence>MMVNEPENIPTIGWRGDLEDVDPVAEVDKKIEDAEYQVVLLKRERNSRLPISRLPVEIFAEIFIYLTPKVSRIPWIRRRWGSKRRAIEWLFFTHVCHAWRTTALNQSSLWTCPDWYIPDLGYTMIERAKHSALHIAITECLGHDILHTIQNQIGRIETLIIMVTDDNYTSALQGFITSLVQPAPRLRSINFHAEVDQKLSFPSHFLALDTPLLKDISLYRCHVPWRSPVLENLTSLVLSGNNSDLPSGQQFLETLRHMPSLHELELNCTAPRIIEGSEVVDLPQLRLLSLWDNSTSCGHVLKHITFPSSAVVKLYCNRNLGGLDPQKPLWSSLAEKYHQRHGTMTAISLYFEIDEFDADLFFEWWNTSSVPMPAHHRFRDHFGPPLLELSLSHSSDNDTAWQADVKGALESVSLASIEVVHIGGFLQGGQHSDDAEGLFTTSFGALLWSSKLTKLSSSGYDWSIHLACALAPHDAAQRGSSSSSRIPFPSLISLSLASFYETSETEGIVGKLLQTLESRKTCGHQLECLTLKNCKGLAEEHVLALKRVVRDVDVV</sequence>
<name>A0AAW0E4F8_9AGAR</name>
<dbReference type="Proteomes" id="UP001383192">
    <property type="component" value="Unassembled WGS sequence"/>
</dbReference>
<organism evidence="1 2">
    <name type="scientific">Paramarasmius palmivorus</name>
    <dbReference type="NCBI Taxonomy" id="297713"/>
    <lineage>
        <taxon>Eukaryota</taxon>
        <taxon>Fungi</taxon>
        <taxon>Dikarya</taxon>
        <taxon>Basidiomycota</taxon>
        <taxon>Agaricomycotina</taxon>
        <taxon>Agaricomycetes</taxon>
        <taxon>Agaricomycetidae</taxon>
        <taxon>Agaricales</taxon>
        <taxon>Marasmiineae</taxon>
        <taxon>Marasmiaceae</taxon>
        <taxon>Paramarasmius</taxon>
    </lineage>
</organism>
<accession>A0AAW0E4F8</accession>
<dbReference type="EMBL" id="JAYKXP010000005">
    <property type="protein sequence ID" value="KAK7058585.1"/>
    <property type="molecule type" value="Genomic_DNA"/>
</dbReference>
<protein>
    <recommendedName>
        <fullName evidence="3">F-box domain-containing protein</fullName>
    </recommendedName>
</protein>
<evidence type="ECO:0000313" key="1">
    <source>
        <dbReference type="EMBL" id="KAK7058585.1"/>
    </source>
</evidence>
<dbReference type="InterPro" id="IPR032675">
    <property type="entry name" value="LRR_dom_sf"/>
</dbReference>
<comment type="caution">
    <text evidence="1">The sequence shown here is derived from an EMBL/GenBank/DDBJ whole genome shotgun (WGS) entry which is preliminary data.</text>
</comment>